<name>A0A4Y2STD0_ARAVE</name>
<dbReference type="Gene3D" id="3.40.50.1440">
    <property type="entry name" value="Tubulin/FtsZ, GTPase domain"/>
    <property type="match status" value="1"/>
</dbReference>
<dbReference type="InterPro" id="IPR036525">
    <property type="entry name" value="Tubulin/FtsZ_GTPase_sf"/>
</dbReference>
<evidence type="ECO:0000313" key="2">
    <source>
        <dbReference type="Proteomes" id="UP000499080"/>
    </source>
</evidence>
<gene>
    <name evidence="1" type="primary">MSTO1</name>
    <name evidence="1" type="ORF">AVEN_145072_1</name>
</gene>
<reference evidence="1 2" key="1">
    <citation type="journal article" date="2019" name="Sci. Rep.">
        <title>Orb-weaving spider Araneus ventricosus genome elucidates the spidroin gene catalogue.</title>
        <authorList>
            <person name="Kono N."/>
            <person name="Nakamura H."/>
            <person name="Ohtoshi R."/>
            <person name="Moran D.A.P."/>
            <person name="Shinohara A."/>
            <person name="Yoshida Y."/>
            <person name="Fujiwara M."/>
            <person name="Mori M."/>
            <person name="Tomita M."/>
            <person name="Arakawa K."/>
        </authorList>
    </citation>
    <scope>NUCLEOTIDE SEQUENCE [LARGE SCALE GENOMIC DNA]</scope>
</reference>
<accession>A0A4Y2STD0</accession>
<dbReference type="SUPFAM" id="SSF52490">
    <property type="entry name" value="Tubulin nucleotide-binding domain-like"/>
    <property type="match status" value="1"/>
</dbReference>
<proteinExistence type="predicted"/>
<evidence type="ECO:0000313" key="1">
    <source>
        <dbReference type="EMBL" id="GBN90215.1"/>
    </source>
</evidence>
<dbReference type="OrthoDB" id="6409316at2759"/>
<dbReference type="EMBL" id="BGPR01023214">
    <property type="protein sequence ID" value="GBN90215.1"/>
    <property type="molecule type" value="Genomic_DNA"/>
</dbReference>
<dbReference type="InterPro" id="IPR049942">
    <property type="entry name" value="DML1/Misato"/>
</dbReference>
<protein>
    <submittedName>
        <fullName evidence="1">Protein misato 1</fullName>
    </submittedName>
</protein>
<dbReference type="GO" id="GO:0005739">
    <property type="term" value="C:mitochondrion"/>
    <property type="evidence" value="ECO:0007669"/>
    <property type="project" value="TreeGrafter"/>
</dbReference>
<dbReference type="Proteomes" id="UP000499080">
    <property type="component" value="Unassembled WGS sequence"/>
</dbReference>
<sequence length="336" mass="38022">GFHLLFDAHNGFSGISNNILQYLEDEYKRFPSLCFPVFQENKSMPVHDIKDQMNRLYAVLNSMCNLNNNCSLFSPLSLSDDIVSQSQPYKSFPFIDYNPFLLYHTSAIYAAAIETLTSPFRLKAMKFTMSDITSSMSTYGRKLVCSSTCLPFPLSHDAYLSAMVEKDIPEYYTTSLTPFYKPGSERTLFQSSVLRGVPGNRFQQPGKSLFRSLQHEEIFGEYLNKYSSSSVSTATVFTQKVSVDIPFPQIFKPVVSDCGFLDQRLNSNQKGVSKVPVAASFCSSDSSGDFIESILSQATKLSFKEYVKCTEATYEKDNYIELIENLRGLQDNYLNY</sequence>
<feature type="non-terminal residue" evidence="1">
    <location>
        <position position="1"/>
    </location>
</feature>
<dbReference type="AlphaFoldDB" id="A0A4Y2STD0"/>
<comment type="caution">
    <text evidence="1">The sequence shown here is derived from an EMBL/GenBank/DDBJ whole genome shotgun (WGS) entry which is preliminary data.</text>
</comment>
<dbReference type="GO" id="GO:0007005">
    <property type="term" value="P:mitochondrion organization"/>
    <property type="evidence" value="ECO:0007669"/>
    <property type="project" value="InterPro"/>
</dbReference>
<organism evidence="1 2">
    <name type="scientific">Araneus ventricosus</name>
    <name type="common">Orbweaver spider</name>
    <name type="synonym">Epeira ventricosa</name>
    <dbReference type="NCBI Taxonomy" id="182803"/>
    <lineage>
        <taxon>Eukaryota</taxon>
        <taxon>Metazoa</taxon>
        <taxon>Ecdysozoa</taxon>
        <taxon>Arthropoda</taxon>
        <taxon>Chelicerata</taxon>
        <taxon>Arachnida</taxon>
        <taxon>Araneae</taxon>
        <taxon>Araneomorphae</taxon>
        <taxon>Entelegynae</taxon>
        <taxon>Araneoidea</taxon>
        <taxon>Araneidae</taxon>
        <taxon>Araneus</taxon>
    </lineage>
</organism>
<dbReference type="PANTHER" id="PTHR13391:SF0">
    <property type="entry name" value="PROTEIN MISATO HOMOLOG 1"/>
    <property type="match status" value="1"/>
</dbReference>
<dbReference type="PANTHER" id="PTHR13391">
    <property type="entry name" value="MITOCHONDRIAL DISTRIBUTION REGULATOR MISATO"/>
    <property type="match status" value="1"/>
</dbReference>
<keyword evidence="2" id="KW-1185">Reference proteome</keyword>